<gene>
    <name evidence="5" type="ORF">FC26_GL000334</name>
</gene>
<accession>A0A0R2A3I4</accession>
<dbReference type="Gene3D" id="3.90.220.20">
    <property type="entry name" value="DNA methylase specificity domains"/>
    <property type="match status" value="1"/>
</dbReference>
<dbReference type="GO" id="GO:0003677">
    <property type="term" value="F:DNA binding"/>
    <property type="evidence" value="ECO:0007669"/>
    <property type="project" value="UniProtKB-KW"/>
</dbReference>
<evidence type="ECO:0000313" key="6">
    <source>
        <dbReference type="Proteomes" id="UP000051733"/>
    </source>
</evidence>
<evidence type="ECO:0000313" key="5">
    <source>
        <dbReference type="EMBL" id="KRM60850.1"/>
    </source>
</evidence>
<dbReference type="InterPro" id="IPR044946">
    <property type="entry name" value="Restrct_endonuc_typeI_TRD_sf"/>
</dbReference>
<dbReference type="EMBL" id="AYYY01000061">
    <property type="protein sequence ID" value="KRM60850.1"/>
    <property type="molecule type" value="Genomic_DNA"/>
</dbReference>
<keyword evidence="6" id="KW-1185">Reference proteome</keyword>
<evidence type="ECO:0000259" key="4">
    <source>
        <dbReference type="Pfam" id="PF01420"/>
    </source>
</evidence>
<sequence length="83" mass="9662">MKPKFDTNFFFQSTLTRNFKNFIAVTSQRSGQPGINSQEYGNYQISLPTKKEQEKIGKLLNYIDLNIASNQRNQNKPLWTHPP</sequence>
<dbReference type="SUPFAM" id="SSF116734">
    <property type="entry name" value="DNA methylase specificity domain"/>
    <property type="match status" value="1"/>
</dbReference>
<dbReference type="Gene3D" id="1.10.287.1120">
    <property type="entry name" value="Bipartite methylase S protein"/>
    <property type="match status" value="1"/>
</dbReference>
<evidence type="ECO:0000256" key="2">
    <source>
        <dbReference type="ARBA" id="ARBA00022747"/>
    </source>
</evidence>
<reference evidence="5 6" key="1">
    <citation type="journal article" date="2015" name="Genome Announc.">
        <title>Expanding the biotechnology potential of lactobacilli through comparative genomics of 213 strains and associated genera.</title>
        <authorList>
            <person name="Sun Z."/>
            <person name="Harris H.M."/>
            <person name="McCann A."/>
            <person name="Guo C."/>
            <person name="Argimon S."/>
            <person name="Zhang W."/>
            <person name="Yang X."/>
            <person name="Jeffery I.B."/>
            <person name="Cooney J.C."/>
            <person name="Kagawa T.F."/>
            <person name="Liu W."/>
            <person name="Song Y."/>
            <person name="Salvetti E."/>
            <person name="Wrobel A."/>
            <person name="Rasinkangas P."/>
            <person name="Parkhill J."/>
            <person name="Rea M.C."/>
            <person name="O'Sullivan O."/>
            <person name="Ritari J."/>
            <person name="Douillard F.P."/>
            <person name="Paul Ross R."/>
            <person name="Yang R."/>
            <person name="Briner A.E."/>
            <person name="Felis G.E."/>
            <person name="de Vos W.M."/>
            <person name="Barrangou R."/>
            <person name="Klaenhammer T.R."/>
            <person name="Caufield P.W."/>
            <person name="Cui Y."/>
            <person name="Zhang H."/>
            <person name="O'Toole P.W."/>
        </authorList>
    </citation>
    <scope>NUCLEOTIDE SEQUENCE [LARGE SCALE GENOMIC DNA]</scope>
    <source>
        <strain evidence="5 6">DSM 20634</strain>
    </source>
</reference>
<comment type="caution">
    <text evidence="5">The sequence shown here is derived from an EMBL/GenBank/DDBJ whole genome shotgun (WGS) entry which is preliminary data.</text>
</comment>
<protein>
    <recommendedName>
        <fullName evidence="4">Type I restriction modification DNA specificity domain-containing protein</fullName>
    </recommendedName>
</protein>
<proteinExistence type="inferred from homology"/>
<keyword evidence="3" id="KW-0238">DNA-binding</keyword>
<dbReference type="Proteomes" id="UP000051733">
    <property type="component" value="Unassembled WGS sequence"/>
</dbReference>
<evidence type="ECO:0000256" key="1">
    <source>
        <dbReference type="ARBA" id="ARBA00010923"/>
    </source>
</evidence>
<dbReference type="AlphaFoldDB" id="A0A0R2A3I4"/>
<name>A0A0R2A3I4_9LACO</name>
<dbReference type="Pfam" id="PF01420">
    <property type="entry name" value="Methylase_S"/>
    <property type="match status" value="1"/>
</dbReference>
<keyword evidence="2" id="KW-0680">Restriction system</keyword>
<feature type="domain" description="Type I restriction modification DNA specificity" evidence="4">
    <location>
        <begin position="7"/>
        <end position="75"/>
    </location>
</feature>
<dbReference type="GO" id="GO:0009307">
    <property type="term" value="P:DNA restriction-modification system"/>
    <property type="evidence" value="ECO:0007669"/>
    <property type="project" value="UniProtKB-KW"/>
</dbReference>
<comment type="similarity">
    <text evidence="1">Belongs to the type-I restriction system S methylase family.</text>
</comment>
<dbReference type="STRING" id="1423813.FC26_GL000334"/>
<organism evidence="5 6">
    <name type="scientific">Paucilactobacillus vaccinostercus DSM 20634</name>
    <dbReference type="NCBI Taxonomy" id="1423813"/>
    <lineage>
        <taxon>Bacteria</taxon>
        <taxon>Bacillati</taxon>
        <taxon>Bacillota</taxon>
        <taxon>Bacilli</taxon>
        <taxon>Lactobacillales</taxon>
        <taxon>Lactobacillaceae</taxon>
        <taxon>Paucilactobacillus</taxon>
    </lineage>
</organism>
<dbReference type="PATRIC" id="fig|1423813.3.peg.342"/>
<evidence type="ECO:0000256" key="3">
    <source>
        <dbReference type="ARBA" id="ARBA00023125"/>
    </source>
</evidence>
<dbReference type="InterPro" id="IPR000055">
    <property type="entry name" value="Restrct_endonuc_typeI_TRD"/>
</dbReference>